<organism evidence="2 3">
    <name type="scientific">Actinidia chinensis var. chinensis</name>
    <name type="common">Chinese soft-hair kiwi</name>
    <dbReference type="NCBI Taxonomy" id="1590841"/>
    <lineage>
        <taxon>Eukaryota</taxon>
        <taxon>Viridiplantae</taxon>
        <taxon>Streptophyta</taxon>
        <taxon>Embryophyta</taxon>
        <taxon>Tracheophyta</taxon>
        <taxon>Spermatophyta</taxon>
        <taxon>Magnoliopsida</taxon>
        <taxon>eudicotyledons</taxon>
        <taxon>Gunneridae</taxon>
        <taxon>Pentapetalae</taxon>
        <taxon>asterids</taxon>
        <taxon>Ericales</taxon>
        <taxon>Actinidiaceae</taxon>
        <taxon>Actinidia</taxon>
    </lineage>
</organism>
<dbReference type="Pfam" id="PF04720">
    <property type="entry name" value="PDDEXK_6"/>
    <property type="match status" value="1"/>
</dbReference>
<dbReference type="GO" id="GO:0003677">
    <property type="term" value="F:DNA binding"/>
    <property type="evidence" value="ECO:0007669"/>
    <property type="project" value="UniProtKB-KW"/>
</dbReference>
<evidence type="ECO:0000313" key="2">
    <source>
        <dbReference type="EMBL" id="PSS24788.1"/>
    </source>
</evidence>
<dbReference type="PANTHER" id="PTHR31579:SF42">
    <property type="entry name" value="DUF506 FAMILY PROTEIN (DUF506)"/>
    <property type="match status" value="1"/>
</dbReference>
<feature type="region of interest" description="Disordered" evidence="1">
    <location>
        <begin position="22"/>
        <end position="41"/>
    </location>
</feature>
<dbReference type="EMBL" id="NKQK01000008">
    <property type="protein sequence ID" value="PSS24788.1"/>
    <property type="molecule type" value="Genomic_DNA"/>
</dbReference>
<reference evidence="3" key="2">
    <citation type="journal article" date="2018" name="BMC Genomics">
        <title>A manually annotated Actinidia chinensis var. chinensis (kiwifruit) genome highlights the challenges associated with draft genomes and gene prediction in plants.</title>
        <authorList>
            <person name="Pilkington S.M."/>
            <person name="Crowhurst R."/>
            <person name="Hilario E."/>
            <person name="Nardozza S."/>
            <person name="Fraser L."/>
            <person name="Peng Y."/>
            <person name="Gunaseelan K."/>
            <person name="Simpson R."/>
            <person name="Tahir J."/>
            <person name="Deroles S.C."/>
            <person name="Templeton K."/>
            <person name="Luo Z."/>
            <person name="Davy M."/>
            <person name="Cheng C."/>
            <person name="McNeilage M."/>
            <person name="Scaglione D."/>
            <person name="Liu Y."/>
            <person name="Zhang Q."/>
            <person name="Datson P."/>
            <person name="De Silva N."/>
            <person name="Gardiner S.E."/>
            <person name="Bassett H."/>
            <person name="Chagne D."/>
            <person name="McCallum J."/>
            <person name="Dzierzon H."/>
            <person name="Deng C."/>
            <person name="Wang Y.Y."/>
            <person name="Barron L."/>
            <person name="Manako K."/>
            <person name="Bowen J."/>
            <person name="Foster T.M."/>
            <person name="Erridge Z.A."/>
            <person name="Tiffin H."/>
            <person name="Waite C.N."/>
            <person name="Davies K.M."/>
            <person name="Grierson E.P."/>
            <person name="Laing W.A."/>
            <person name="Kirk R."/>
            <person name="Chen X."/>
            <person name="Wood M."/>
            <person name="Montefiori M."/>
            <person name="Brummell D.A."/>
            <person name="Schwinn K.E."/>
            <person name="Catanach A."/>
            <person name="Fullerton C."/>
            <person name="Li D."/>
            <person name="Meiyalaghan S."/>
            <person name="Nieuwenhuizen N."/>
            <person name="Read N."/>
            <person name="Prakash R."/>
            <person name="Hunter D."/>
            <person name="Zhang H."/>
            <person name="McKenzie M."/>
            <person name="Knabel M."/>
            <person name="Harris A."/>
            <person name="Allan A.C."/>
            <person name="Gleave A."/>
            <person name="Chen A."/>
            <person name="Janssen B.J."/>
            <person name="Plunkett B."/>
            <person name="Ampomah-Dwamena C."/>
            <person name="Voogd C."/>
            <person name="Leif D."/>
            <person name="Lafferty D."/>
            <person name="Souleyre E.J.F."/>
            <person name="Varkonyi-Gasic E."/>
            <person name="Gambi F."/>
            <person name="Hanley J."/>
            <person name="Yao J.L."/>
            <person name="Cheung J."/>
            <person name="David K.M."/>
            <person name="Warren B."/>
            <person name="Marsh K."/>
            <person name="Snowden K.C."/>
            <person name="Lin-Wang K."/>
            <person name="Brian L."/>
            <person name="Martinez-Sanchez M."/>
            <person name="Wang M."/>
            <person name="Ileperuma N."/>
            <person name="Macnee N."/>
            <person name="Campin R."/>
            <person name="McAtee P."/>
            <person name="Drummond R.S.M."/>
            <person name="Espley R.V."/>
            <person name="Ireland H.S."/>
            <person name="Wu R."/>
            <person name="Atkinson R.G."/>
            <person name="Karunairetnam S."/>
            <person name="Bulley S."/>
            <person name="Chunkath S."/>
            <person name="Hanley Z."/>
            <person name="Storey R."/>
            <person name="Thrimawithana A.H."/>
            <person name="Thomson S."/>
            <person name="David C."/>
            <person name="Testolin R."/>
            <person name="Huang H."/>
            <person name="Hellens R.P."/>
            <person name="Schaffer R.J."/>
        </authorList>
    </citation>
    <scope>NUCLEOTIDE SEQUENCE [LARGE SCALE GENOMIC DNA]</scope>
    <source>
        <strain evidence="3">cv. Red5</strain>
    </source>
</reference>
<reference evidence="2 3" key="1">
    <citation type="submission" date="2017-07" db="EMBL/GenBank/DDBJ databases">
        <title>An improved, manually edited Actinidia chinensis var. chinensis (kiwifruit) genome highlights the challenges associated with draft genomes and gene prediction in plants.</title>
        <authorList>
            <person name="Pilkington S."/>
            <person name="Crowhurst R."/>
            <person name="Hilario E."/>
            <person name="Nardozza S."/>
            <person name="Fraser L."/>
            <person name="Peng Y."/>
            <person name="Gunaseelan K."/>
            <person name="Simpson R."/>
            <person name="Tahir J."/>
            <person name="Deroles S."/>
            <person name="Templeton K."/>
            <person name="Luo Z."/>
            <person name="Davy M."/>
            <person name="Cheng C."/>
            <person name="Mcneilage M."/>
            <person name="Scaglione D."/>
            <person name="Liu Y."/>
            <person name="Zhang Q."/>
            <person name="Datson P."/>
            <person name="De Silva N."/>
            <person name="Gardiner S."/>
            <person name="Bassett H."/>
            <person name="Chagne D."/>
            <person name="Mccallum J."/>
            <person name="Dzierzon H."/>
            <person name="Deng C."/>
            <person name="Wang Y.-Y."/>
            <person name="Barron N."/>
            <person name="Manako K."/>
            <person name="Bowen J."/>
            <person name="Foster T."/>
            <person name="Erridge Z."/>
            <person name="Tiffin H."/>
            <person name="Waite C."/>
            <person name="Davies K."/>
            <person name="Grierson E."/>
            <person name="Laing W."/>
            <person name="Kirk R."/>
            <person name="Chen X."/>
            <person name="Wood M."/>
            <person name="Montefiori M."/>
            <person name="Brummell D."/>
            <person name="Schwinn K."/>
            <person name="Catanach A."/>
            <person name="Fullerton C."/>
            <person name="Li D."/>
            <person name="Meiyalaghan S."/>
            <person name="Nieuwenhuizen N."/>
            <person name="Read N."/>
            <person name="Prakash R."/>
            <person name="Hunter D."/>
            <person name="Zhang H."/>
            <person name="Mckenzie M."/>
            <person name="Knabel M."/>
            <person name="Harris A."/>
            <person name="Allan A."/>
            <person name="Chen A."/>
            <person name="Janssen B."/>
            <person name="Plunkett B."/>
            <person name="Dwamena C."/>
            <person name="Voogd C."/>
            <person name="Leif D."/>
            <person name="Lafferty D."/>
            <person name="Souleyre E."/>
            <person name="Varkonyi-Gasic E."/>
            <person name="Gambi F."/>
            <person name="Hanley J."/>
            <person name="Yao J.-L."/>
            <person name="Cheung J."/>
            <person name="David K."/>
            <person name="Warren B."/>
            <person name="Marsh K."/>
            <person name="Snowden K."/>
            <person name="Lin-Wang K."/>
            <person name="Brian L."/>
            <person name="Martinez-Sanchez M."/>
            <person name="Wang M."/>
            <person name="Ileperuma N."/>
            <person name="Macnee N."/>
            <person name="Campin R."/>
            <person name="Mcatee P."/>
            <person name="Drummond R."/>
            <person name="Espley R."/>
            <person name="Ireland H."/>
            <person name="Wu R."/>
            <person name="Atkinson R."/>
            <person name="Karunairetnam S."/>
            <person name="Bulley S."/>
            <person name="Chunkath S."/>
            <person name="Hanley Z."/>
            <person name="Storey R."/>
            <person name="Thrimawithana A."/>
            <person name="Thomson S."/>
            <person name="David C."/>
            <person name="Testolin R."/>
        </authorList>
    </citation>
    <scope>NUCLEOTIDE SEQUENCE [LARGE SCALE GENOMIC DNA]</scope>
    <source>
        <strain evidence="3">cv. Red5</strain>
        <tissue evidence="2">Young leaf</tissue>
    </source>
</reference>
<sequence length="300" mass="33560">MGVRFKRVAEAFDEAARARRLCQSSGSEHSPEAASSVDLSDLVKSFVEREGGGGGDGEEDGEEREGKGSNLELEEELRGLLSCEDDEIKLNICREAEEAYRAMGNGSSLGLKRGLMTRLRERGFDAGLCKSKWERIGRLPSGSHEYIEVNTAGTRYIIEVNLANEFEIARPTETYTSLLQLFPQIFVGKVEELKQVVRLMCNATKYSMERVGLHVPPWRRFGYVQAKWFGSYKRTINEVSVKNGSDSVAKKRSIGFVRLPEISNHCREDFHFASKVGLKVGQLTIAFNGHQHASLNFDSN</sequence>
<dbReference type="STRING" id="1590841.A0A2R6RB89"/>
<evidence type="ECO:0000256" key="1">
    <source>
        <dbReference type="SAM" id="MobiDB-lite"/>
    </source>
</evidence>
<keyword evidence="2" id="KW-0238">DNA-binding</keyword>
<comment type="caution">
    <text evidence="2">The sequence shown here is derived from an EMBL/GenBank/DDBJ whole genome shotgun (WGS) entry which is preliminary data.</text>
</comment>
<dbReference type="Gramene" id="PSS24788">
    <property type="protein sequence ID" value="PSS24788"/>
    <property type="gene ID" value="CEY00_Acc09705"/>
</dbReference>
<gene>
    <name evidence="2" type="ORF">CEY00_Acc09705</name>
</gene>
<dbReference type="PANTHER" id="PTHR31579">
    <property type="entry name" value="OS03G0796600 PROTEIN"/>
    <property type="match status" value="1"/>
</dbReference>
<evidence type="ECO:0000313" key="3">
    <source>
        <dbReference type="Proteomes" id="UP000241394"/>
    </source>
</evidence>
<dbReference type="InterPro" id="IPR006502">
    <property type="entry name" value="PDDEXK-like"/>
</dbReference>
<dbReference type="AlphaFoldDB" id="A0A2R6RB89"/>
<dbReference type="InParanoid" id="A0A2R6RB89"/>
<proteinExistence type="predicted"/>
<dbReference type="OMA" id="WFGAYKR"/>
<dbReference type="NCBIfam" id="TIGR01615">
    <property type="entry name" value="A_thal_3542"/>
    <property type="match status" value="1"/>
</dbReference>
<accession>A0A2R6RB89</accession>
<dbReference type="Proteomes" id="UP000241394">
    <property type="component" value="Chromosome LG8"/>
</dbReference>
<dbReference type="OrthoDB" id="548115at2759"/>
<name>A0A2R6RB89_ACTCC</name>
<keyword evidence="3" id="KW-1185">Reference proteome</keyword>
<feature type="region of interest" description="Disordered" evidence="1">
    <location>
        <begin position="47"/>
        <end position="71"/>
    </location>
</feature>
<protein>
    <submittedName>
        <fullName evidence="2">Major DNA-binding protein</fullName>
    </submittedName>
</protein>